<evidence type="ECO:0000256" key="8">
    <source>
        <dbReference type="ARBA" id="ARBA00022953"/>
    </source>
</evidence>
<dbReference type="GO" id="GO:0005524">
    <property type="term" value="F:ATP binding"/>
    <property type="evidence" value="ECO:0007669"/>
    <property type="project" value="UniProtKB-KW"/>
</dbReference>
<dbReference type="SUPFAM" id="SSF56672">
    <property type="entry name" value="DNA/RNA polymerases"/>
    <property type="match status" value="1"/>
</dbReference>
<evidence type="ECO:0000256" key="5">
    <source>
        <dbReference type="ARBA" id="ARBA00022741"/>
    </source>
</evidence>
<feature type="region of interest" description="Disordered" evidence="9">
    <location>
        <begin position="100"/>
        <end position="120"/>
    </location>
</feature>
<evidence type="ECO:0000256" key="1">
    <source>
        <dbReference type="ARBA" id="ARBA00022484"/>
    </source>
</evidence>
<dbReference type="EMBL" id="MZ556273">
    <property type="protein sequence ID" value="UBJ26277.1"/>
    <property type="molecule type" value="Genomic_RNA"/>
</dbReference>
<dbReference type="InterPro" id="IPR043128">
    <property type="entry name" value="Rev_trsase/Diguanyl_cyclase"/>
</dbReference>
<dbReference type="GO" id="GO:0006508">
    <property type="term" value="P:proteolysis"/>
    <property type="evidence" value="ECO:0007669"/>
    <property type="project" value="UniProtKB-KW"/>
</dbReference>
<evidence type="ECO:0000313" key="11">
    <source>
        <dbReference type="EMBL" id="UBJ26277.1"/>
    </source>
</evidence>
<keyword evidence="8" id="KW-0693">Viral RNA replication</keyword>
<dbReference type="PROSITE" id="PS51218">
    <property type="entry name" value="SF3_HELICASE_2"/>
    <property type="match status" value="1"/>
</dbReference>
<evidence type="ECO:0000256" key="2">
    <source>
        <dbReference type="ARBA" id="ARBA00022670"/>
    </source>
</evidence>
<keyword evidence="4" id="KW-0548">Nucleotidyltransferase</keyword>
<reference evidence="11" key="1">
    <citation type="submission" date="2021-07" db="EMBL/GenBank/DDBJ databases">
        <title>Communication and adaptive evolution of viruses within giant pandas and their associated organisms in a local ecological environment.</title>
        <authorList>
            <person name="Zhao M."/>
            <person name="Liu S."/>
            <person name="Zhang W."/>
        </authorList>
    </citation>
    <scope>NUCLEOTIDE SEQUENCE</scope>
    <source>
        <strain evidence="11">Mos092PicorV01-10</strain>
    </source>
</reference>
<dbReference type="SUPFAM" id="SSF50494">
    <property type="entry name" value="Trypsin-like serine proteases"/>
    <property type="match status" value="1"/>
</dbReference>
<organism evidence="11">
    <name type="scientific">Sichuan mosquito picorna-like virus</name>
    <dbReference type="NCBI Taxonomy" id="2863998"/>
    <lineage>
        <taxon>Viruses</taxon>
        <taxon>Riboviria</taxon>
        <taxon>Orthornavirae</taxon>
        <taxon>Pisuviricota</taxon>
        <taxon>Pisoniviricetes</taxon>
        <taxon>Picornavirales</taxon>
    </lineage>
</organism>
<evidence type="ECO:0000256" key="3">
    <source>
        <dbReference type="ARBA" id="ARBA00022679"/>
    </source>
</evidence>
<dbReference type="GO" id="GO:0003968">
    <property type="term" value="F:RNA-directed RNA polymerase activity"/>
    <property type="evidence" value="ECO:0007669"/>
    <property type="project" value="UniProtKB-KW"/>
</dbReference>
<dbReference type="GO" id="GO:0008233">
    <property type="term" value="F:peptidase activity"/>
    <property type="evidence" value="ECO:0007669"/>
    <property type="project" value="UniProtKB-KW"/>
</dbReference>
<dbReference type="GO" id="GO:0003723">
    <property type="term" value="F:RNA binding"/>
    <property type="evidence" value="ECO:0007669"/>
    <property type="project" value="InterPro"/>
</dbReference>
<proteinExistence type="predicted"/>
<keyword evidence="3" id="KW-0808">Transferase</keyword>
<evidence type="ECO:0000256" key="4">
    <source>
        <dbReference type="ARBA" id="ARBA00022695"/>
    </source>
</evidence>
<sequence>MDSPINISKIKTTETISESMENIMQNGNGLNKDTETNMESQNQGNTQKPTVIFTFEELTNAVKNMESKEQVIEKMNTLINMETTKTTEINCTKTKKTNANENGQEVTTDDGQCSNGHGPKTIKKEKMKVQPIENIMEFVMKNPIIREYETIHGYLRVRQNFIGFDQWKYSPPNMQAKKMYDELTSSKLSLHKTIYYVLQLMKMSLGLNDFDIPMHVYQAIMDLKGDKHLMSERSYTLFEKQIHRTVNNTSNSTIWSNHKNFDPYKRVQYRFNRTEMPKITTFDEFLSIAENYGLLKESQNFKLIHSHDLVIRFNGQNYNSTQVSKDLLMEISNSFYGQNMDAKALIQTASIMATIKLLIFTPKYNHYEDILVNFINQIVDMLRQLTISVALKEIVSLLLSNKHLIPVSTMDLKNYITIDGEFIKSLFVAKTIKIETRADAEIVEAEEGILVRGNQIKFELGETTKININMGAVKQTHDIQIVKLIVEELEKTTKLCQSISKGYEYSKTIEYVKPTFDPVLGRNLPKSKITTEEKTFSDVTYIHLTDVLTKFTFVNDNHPGLSMHVSDILSEYGHDDLLKLSMVKNDQLLDSCLNNFPKVTYHLKLREKYGRSIAYYLQLNVQDVYSNIEELRRLVKHLAMLASEHQSIPVPIKEESKEAPKWNRENGEYENESFEDIYKYPFRLLNSHYNKVKGTASSIFDTVTSIDKTKEKVEETMAAIKETALKFSEKLDSTNMTNTASLITSSLTADFNGISSVFSTVKIMMSAVFNDIANKIGSIFGLEINSNVDAYQLFVYYLLWKNTNCTITKTFIILDIMASFGILDKAWEILTWIFRKTTGLVKGLFTFDDYNNEVNEKILNFGSKTQQILATEVIRKPKEEVTQEDELNFLERLFKQLESGTPAFLALVGTAALVAFGCKNINEKNCTERFVKSMKTVALLGVSFTSLPKIYQGLIHVINFVIDQLKGIILRDHETELSLVKRFGKFLKDALYMPNMSETVMMSDLKYCFKFMEHYAEMIALNRELHRIKDVALRQTFVTRMNMMEKLASTAEAAISILLPKQEMFHTQVTSQPGLGKTDLSYALMYGLYEERELQKKNAMEAMGIDYVPKNTGFSYYPANDSLKFMDNYKGQEIMYVDEANISAEMELDKILMDLMMASGSPVISNQASLNDKGRILNVAIKVSNTNNPFVKPLGFLCPEALWRRRHLFRAVPKKIYTTEGRFDKSKVTTQMMSTSQHLEIIWLNNSKDEVNSEAPMPVMEVDDFIALARILYKNHFTTHFNRANIKAPESNYMAMRHMSNMVHIHNTMSEMVDIKKLKEDAKMNQAILKADRETPVPQEVKDLPQNVDPDNVDDATQALIDKAIEAKQALLNRIETLQGILLEKASKEEKVKLEAMLKSASATSLALNTTTADGQAILETIKEMSEVNDEGYLDFNTEFINYGLVKKTIDCKEYYTLEPTERRHPMKKGKVNWGNIKILEVDGVKRVVYEVDENTDEQNVLYHLLDLSTYSERGIKAKLLLAYEREQVGKKKLQFAARLRVMIEDTYRVVSGALASIGRKIYNIISEGFFRGVVLTLSVLVMFGTLGGIASLLKGKDYEDNAQYTSRNRVTKKNVGSYYGEAELKNIPEPSDDLMHLYKSMVKIQLNNGDRQMSGVAVSIDGYVFMTNKHISDNICPTTVIYVCDMHKVETDQEKAWTRVNHGKIVDIPDCDLSLVVIRDYRMLKSSLKHFLTEEDYKDALETFGNARLKPLLACDKQCPGTNGMHRHEGEWSEFWISSTNRHKRVCYYRKPETGRGPTPGDSGSLVIHNNNRLEHKIMGLHCGTPKLDPYMSVCGVVTQEEIISTLRKIPEEDRIQTHPFDGDYLVEHELSSVIKYPHTLMVSPINNQSVSKSLGYSPTGCFVDKIESEPAIQSDKDHRIVPGLRHHMQVSLNKDNGDSRPYISIEEEKIAIRFATALLKENWNWQTVRLYTVEQAVNGVKKNGSRPIEIHTSAGWPYKERKGVIGKQPMIVWSEEQQRYITKKEILDDVSYKKSLFKSGITSRDYKVEFRKHEIVGLSKIYEKPKTRTVGMGNMVDQIIYDTVFKDMHTGIKSVWKEGKHSFCAMGVDMEKHGQQIADRLRWIEQVMDFDVVAWEEKFTRQLGRMTLQAKLELIKEAYRINNCPLPEKLELMVLTLLDDSMFSNVIYEDTIRTRLSGLLSGWPGTAPDNSAAHAMILFIIVYRILLVKQQNLATVPYIMQNVRFVLLSDDICLSLSPGIRMYVTEEDIQNGYKILGYDITAPDKTPKIKSRPITEVEFLKHYFVRTKKDGILSFTTKIMPKVIYQLLAYVRTSSKLPVKQQMQINVADAMRFAYWHGEEFYEKLRTEVNHQFAKFQISWNTNFTEMEIIIRHLQDTEEAITPTRSVECEFYEDNN</sequence>
<accession>A0A8K1M4T6</accession>
<keyword evidence="1" id="KW-0696">RNA-directed RNA polymerase</keyword>
<keyword evidence="6" id="KW-0378">Hydrolase</keyword>
<dbReference type="Gene3D" id="3.30.70.270">
    <property type="match status" value="1"/>
</dbReference>
<dbReference type="InterPro" id="IPR009003">
    <property type="entry name" value="Peptidase_S1_PA"/>
</dbReference>
<protein>
    <recommendedName>
        <fullName evidence="10">SF3 helicase domain-containing protein</fullName>
    </recommendedName>
</protein>
<dbReference type="InterPro" id="IPR043502">
    <property type="entry name" value="DNA/RNA_pol_sf"/>
</dbReference>
<evidence type="ECO:0000256" key="7">
    <source>
        <dbReference type="ARBA" id="ARBA00022840"/>
    </source>
</evidence>
<name>A0A8K1M4T6_9VIRU</name>
<dbReference type="Pfam" id="PF00910">
    <property type="entry name" value="RNA_helicase"/>
    <property type="match status" value="1"/>
</dbReference>
<dbReference type="InterPro" id="IPR014759">
    <property type="entry name" value="Helicase_SF3_ssRNA_vir"/>
</dbReference>
<evidence type="ECO:0000256" key="9">
    <source>
        <dbReference type="SAM" id="MobiDB-lite"/>
    </source>
</evidence>
<evidence type="ECO:0000256" key="6">
    <source>
        <dbReference type="ARBA" id="ARBA00022801"/>
    </source>
</evidence>
<keyword evidence="2" id="KW-0645">Protease</keyword>
<dbReference type="InterPro" id="IPR000605">
    <property type="entry name" value="Helicase_SF3_ssDNA/RNA_vir"/>
</dbReference>
<dbReference type="GO" id="GO:0003724">
    <property type="term" value="F:RNA helicase activity"/>
    <property type="evidence" value="ECO:0007669"/>
    <property type="project" value="InterPro"/>
</dbReference>
<keyword evidence="5" id="KW-0547">Nucleotide-binding</keyword>
<feature type="compositionally biased region" description="Polar residues" evidence="9">
    <location>
        <begin position="100"/>
        <end position="115"/>
    </location>
</feature>
<keyword evidence="7" id="KW-0067">ATP-binding</keyword>
<evidence type="ECO:0000259" key="10">
    <source>
        <dbReference type="PROSITE" id="PS51218"/>
    </source>
</evidence>
<feature type="domain" description="SF3 helicase" evidence="10">
    <location>
        <begin position="1045"/>
        <end position="1224"/>
    </location>
</feature>